<accession>A0A494ZXS9</accession>
<dbReference type="InterPro" id="IPR009075">
    <property type="entry name" value="AcylCo_DH/oxidase_C"/>
</dbReference>
<dbReference type="InterPro" id="IPR036250">
    <property type="entry name" value="AcylCo_DH-like_C"/>
</dbReference>
<evidence type="ECO:0000256" key="7">
    <source>
        <dbReference type="ARBA" id="ARBA00067585"/>
    </source>
</evidence>
<dbReference type="Pfam" id="PF02770">
    <property type="entry name" value="Acyl-CoA_dh_M"/>
    <property type="match status" value="1"/>
</dbReference>
<dbReference type="PROSITE" id="PS00073">
    <property type="entry name" value="ACYL_COA_DH_2"/>
    <property type="match status" value="1"/>
</dbReference>
<keyword evidence="5 8" id="KW-0560">Oxidoreductase</keyword>
<dbReference type="GO" id="GO:0003995">
    <property type="term" value="F:acyl-CoA dehydrogenase activity"/>
    <property type="evidence" value="ECO:0007669"/>
    <property type="project" value="InterPro"/>
</dbReference>
<dbReference type="InterPro" id="IPR037069">
    <property type="entry name" value="AcylCoA_DH/ox_N_sf"/>
</dbReference>
<dbReference type="SUPFAM" id="SSF47203">
    <property type="entry name" value="Acyl-CoA dehydrogenase C-terminal domain-like"/>
    <property type="match status" value="1"/>
</dbReference>
<evidence type="ECO:0000256" key="3">
    <source>
        <dbReference type="ARBA" id="ARBA00022630"/>
    </source>
</evidence>
<dbReference type="InterPro" id="IPR006091">
    <property type="entry name" value="Acyl-CoA_Oxase/DH_mid-dom"/>
</dbReference>
<dbReference type="PANTHER" id="PTHR43884:SF12">
    <property type="entry name" value="ISOVALERYL-COA DEHYDROGENASE, MITOCHONDRIAL-RELATED"/>
    <property type="match status" value="1"/>
</dbReference>
<dbReference type="InterPro" id="IPR046373">
    <property type="entry name" value="Acyl-CoA_Oxase/DH_mid-dom_sf"/>
</dbReference>
<evidence type="ECO:0000313" key="12">
    <source>
        <dbReference type="EMBL" id="RKQ31565.1"/>
    </source>
</evidence>
<dbReference type="Proteomes" id="UP000269301">
    <property type="component" value="Unassembled WGS sequence"/>
</dbReference>
<evidence type="ECO:0000313" key="13">
    <source>
        <dbReference type="Proteomes" id="UP000269301"/>
    </source>
</evidence>
<evidence type="ECO:0000256" key="4">
    <source>
        <dbReference type="ARBA" id="ARBA00022827"/>
    </source>
</evidence>
<reference evidence="12 13" key="1">
    <citation type="journal article" date="2016" name="Int. J. Syst. Evol. Microbiol.">
        <title>Oceanobacillus halophilus sp. nov., a novel moderately halophilic bacterium from a hypersaline lake.</title>
        <authorList>
            <person name="Amoozegar M.A."/>
            <person name="Bagheri M."/>
            <person name="Makhdoumi A."/>
            <person name="Nikou M.M."/>
            <person name="Fazeli S.A.S."/>
            <person name="Schumann P."/>
            <person name="Sproer C."/>
            <person name="Sanchez-Porro C."/>
            <person name="Ventosa A."/>
        </authorList>
    </citation>
    <scope>NUCLEOTIDE SEQUENCE [LARGE SCALE GENOMIC DNA]</scope>
    <source>
        <strain evidence="12 13">DSM 23996</strain>
    </source>
</reference>
<dbReference type="SUPFAM" id="SSF56645">
    <property type="entry name" value="Acyl-CoA dehydrogenase NM domain-like"/>
    <property type="match status" value="1"/>
</dbReference>
<dbReference type="PROSITE" id="PS00072">
    <property type="entry name" value="ACYL_COA_DH_1"/>
    <property type="match status" value="1"/>
</dbReference>
<evidence type="ECO:0000256" key="8">
    <source>
        <dbReference type="RuleBase" id="RU362125"/>
    </source>
</evidence>
<proteinExistence type="inferred from homology"/>
<comment type="similarity">
    <text evidence="2 8">Belongs to the acyl-CoA dehydrogenase family.</text>
</comment>
<keyword evidence="13" id="KW-1185">Reference proteome</keyword>
<feature type="domain" description="Acyl-CoA dehydrogenase/oxidase N-terminal" evidence="11">
    <location>
        <begin position="6"/>
        <end position="118"/>
    </location>
</feature>
<dbReference type="InterPro" id="IPR006089">
    <property type="entry name" value="Acyl-CoA_DH_CS"/>
</dbReference>
<gene>
    <name evidence="12" type="ORF">D8M06_13735</name>
</gene>
<feature type="domain" description="Acyl-CoA dehydrogenase/oxidase C-terminal" evidence="9">
    <location>
        <begin position="225"/>
        <end position="373"/>
    </location>
</feature>
<dbReference type="FunFam" id="1.10.540.10:FF:000002">
    <property type="entry name" value="Acyl-CoA dehydrogenase FadE19"/>
    <property type="match status" value="1"/>
</dbReference>
<dbReference type="Pfam" id="PF02771">
    <property type="entry name" value="Acyl-CoA_dh_N"/>
    <property type="match status" value="1"/>
</dbReference>
<dbReference type="Gene3D" id="1.10.540.10">
    <property type="entry name" value="Acyl-CoA dehydrogenase/oxidase, N-terminal domain"/>
    <property type="match status" value="1"/>
</dbReference>
<dbReference type="OrthoDB" id="9802447at2"/>
<dbReference type="FunFam" id="1.20.140.10:FF:000004">
    <property type="entry name" value="Acyl-CoA dehydrogenase FadE25"/>
    <property type="match status" value="1"/>
</dbReference>
<protein>
    <recommendedName>
        <fullName evidence="7">Acyl-CoA dehydrogenase</fullName>
    </recommendedName>
</protein>
<dbReference type="Pfam" id="PF00441">
    <property type="entry name" value="Acyl-CoA_dh_1"/>
    <property type="match status" value="1"/>
</dbReference>
<dbReference type="InterPro" id="IPR009100">
    <property type="entry name" value="AcylCoA_DH/oxidase_NM_dom_sf"/>
</dbReference>
<comment type="catalytic activity">
    <reaction evidence="6">
        <text>a 2,3-saturated acyl-CoA + A = a 2,3-dehydroacyl-CoA + AH2</text>
        <dbReference type="Rhea" id="RHEA:48608"/>
        <dbReference type="ChEBI" id="CHEBI:13193"/>
        <dbReference type="ChEBI" id="CHEBI:17499"/>
        <dbReference type="ChEBI" id="CHEBI:60015"/>
        <dbReference type="ChEBI" id="CHEBI:65111"/>
    </reaction>
</comment>
<dbReference type="FunFam" id="2.40.110.10:FF:000001">
    <property type="entry name" value="Acyl-CoA dehydrogenase, mitochondrial"/>
    <property type="match status" value="1"/>
</dbReference>
<evidence type="ECO:0000256" key="6">
    <source>
        <dbReference type="ARBA" id="ARBA00052546"/>
    </source>
</evidence>
<evidence type="ECO:0000259" key="11">
    <source>
        <dbReference type="Pfam" id="PF02771"/>
    </source>
</evidence>
<dbReference type="CDD" id="cd01158">
    <property type="entry name" value="SCAD_SBCAD"/>
    <property type="match status" value="1"/>
</dbReference>
<dbReference type="Gene3D" id="1.20.140.10">
    <property type="entry name" value="Butyryl-CoA Dehydrogenase, subunit A, domain 3"/>
    <property type="match status" value="1"/>
</dbReference>
<evidence type="ECO:0000256" key="1">
    <source>
        <dbReference type="ARBA" id="ARBA00001974"/>
    </source>
</evidence>
<name>A0A494ZXS9_9BACI</name>
<evidence type="ECO:0000259" key="10">
    <source>
        <dbReference type="Pfam" id="PF02770"/>
    </source>
</evidence>
<dbReference type="PIRSF" id="PIRSF016578">
    <property type="entry name" value="HsaA"/>
    <property type="match status" value="1"/>
</dbReference>
<evidence type="ECO:0000256" key="2">
    <source>
        <dbReference type="ARBA" id="ARBA00009347"/>
    </source>
</evidence>
<evidence type="ECO:0000259" key="9">
    <source>
        <dbReference type="Pfam" id="PF00441"/>
    </source>
</evidence>
<dbReference type="AlphaFoldDB" id="A0A494ZXS9"/>
<comment type="caution">
    <text evidence="12">The sequence shown here is derived from an EMBL/GenBank/DDBJ whole genome shotgun (WGS) entry which is preliminary data.</text>
</comment>
<dbReference type="PANTHER" id="PTHR43884">
    <property type="entry name" value="ACYL-COA DEHYDROGENASE"/>
    <property type="match status" value="1"/>
</dbReference>
<dbReference type="RefSeq" id="WP_121204996.1">
    <property type="nucleotide sequence ID" value="NZ_RBZP01000012.1"/>
</dbReference>
<evidence type="ECO:0000256" key="5">
    <source>
        <dbReference type="ARBA" id="ARBA00023002"/>
    </source>
</evidence>
<keyword evidence="4 8" id="KW-0274">FAD</keyword>
<keyword evidence="3 8" id="KW-0285">Flavoprotein</keyword>
<dbReference type="Gene3D" id="2.40.110.10">
    <property type="entry name" value="Butyryl-CoA Dehydrogenase, subunit A, domain 2"/>
    <property type="match status" value="1"/>
</dbReference>
<dbReference type="InterPro" id="IPR013786">
    <property type="entry name" value="AcylCoA_DH/ox_N"/>
</dbReference>
<sequence length="376" mass="41072">MNLTFTEEQEMMRKMVREFAQNDITGDIKRMEEEDRFPKEVIRKMADLGLMGIAIPEEYGGSGMDFTSYIIAINELSKVSATIGVILSVHSSVGTNPILYFGTEEQKRYYIPKLASGQYLGAFALTEPGAGSDAQSIKTTAKKDGDNYILNGTKMFITNGGAADTYITFARTAANEISAFIVEKDTPGLHIGKKEKKMGLNGSNTVQLSFDNCEVPGMQLLGKEGDGFKIAMVNLNVGRIGIAAQALGIAEGALSHSIQYAKEREQFGKPISANQGISFKLADMATEVEAAKLLVYQAASLVERGIDCGKEASMAKMYASNTAMKTAIEAVQIFGGNGYTKDFPAERFFRDAKVTQIYEGTNEIQHMVISKKLWRD</sequence>
<dbReference type="GO" id="GO:0050660">
    <property type="term" value="F:flavin adenine dinucleotide binding"/>
    <property type="evidence" value="ECO:0007669"/>
    <property type="project" value="InterPro"/>
</dbReference>
<dbReference type="EMBL" id="RBZP01000012">
    <property type="protein sequence ID" value="RKQ31565.1"/>
    <property type="molecule type" value="Genomic_DNA"/>
</dbReference>
<comment type="cofactor">
    <cofactor evidence="1 8">
        <name>FAD</name>
        <dbReference type="ChEBI" id="CHEBI:57692"/>
    </cofactor>
</comment>
<feature type="domain" description="Acyl-CoA oxidase/dehydrogenase middle" evidence="10">
    <location>
        <begin position="122"/>
        <end position="213"/>
    </location>
</feature>
<organism evidence="12 13">
    <name type="scientific">Oceanobacillus halophilus</name>
    <dbReference type="NCBI Taxonomy" id="930130"/>
    <lineage>
        <taxon>Bacteria</taxon>
        <taxon>Bacillati</taxon>
        <taxon>Bacillota</taxon>
        <taxon>Bacilli</taxon>
        <taxon>Bacillales</taxon>
        <taxon>Bacillaceae</taxon>
        <taxon>Oceanobacillus</taxon>
    </lineage>
</organism>